<name>A0ABS6H2M4_9PROT</name>
<organism evidence="2 3">
    <name type="scientific">Falsiroseomonas oleicola</name>
    <dbReference type="NCBI Taxonomy" id="2801474"/>
    <lineage>
        <taxon>Bacteria</taxon>
        <taxon>Pseudomonadati</taxon>
        <taxon>Pseudomonadota</taxon>
        <taxon>Alphaproteobacteria</taxon>
        <taxon>Acetobacterales</taxon>
        <taxon>Roseomonadaceae</taxon>
        <taxon>Falsiroseomonas</taxon>
    </lineage>
</organism>
<dbReference type="Proteomes" id="UP000689967">
    <property type="component" value="Unassembled WGS sequence"/>
</dbReference>
<dbReference type="EMBL" id="JAERQM010000001">
    <property type="protein sequence ID" value="MBU8542278.1"/>
    <property type="molecule type" value="Genomic_DNA"/>
</dbReference>
<comment type="caution">
    <text evidence="2">The sequence shown here is derived from an EMBL/GenBank/DDBJ whole genome shotgun (WGS) entry which is preliminary data.</text>
</comment>
<accession>A0ABS6H2M4</accession>
<keyword evidence="3" id="KW-1185">Reference proteome</keyword>
<sequence length="136" mass="14678">MPRPSPIEALRLLRRIELDAARRSLGDALAQESQAAEAQQRAEAMRESERAGAAPEAFAAWLPTAQSRVAQLAARRDAIAAGILPLRDAVAAASRAESAVVEEAARLRSQARAERLERMQARLDDLPRGALRPPPA</sequence>
<proteinExistence type="predicted"/>
<evidence type="ECO:0008006" key="4">
    <source>
        <dbReference type="Google" id="ProtNLM"/>
    </source>
</evidence>
<gene>
    <name evidence="2" type="ORF">JJQ90_01090</name>
</gene>
<evidence type="ECO:0000313" key="2">
    <source>
        <dbReference type="EMBL" id="MBU8542278.1"/>
    </source>
</evidence>
<dbReference type="RefSeq" id="WP_216872631.1">
    <property type="nucleotide sequence ID" value="NZ_JAERQM010000001.1"/>
</dbReference>
<feature type="region of interest" description="Disordered" evidence="1">
    <location>
        <begin position="27"/>
        <end position="50"/>
    </location>
</feature>
<reference evidence="2 3" key="1">
    <citation type="submission" date="2021-01" db="EMBL/GenBank/DDBJ databases">
        <title>Roseomonas sp. nov, a bacterium isolated from an oil production mixture in Yumen Oilfield.</title>
        <authorList>
            <person name="Wu D."/>
        </authorList>
    </citation>
    <scope>NUCLEOTIDE SEQUENCE [LARGE SCALE GENOMIC DNA]</scope>
    <source>
        <strain evidence="2 3">ROY-5-3</strain>
    </source>
</reference>
<evidence type="ECO:0000313" key="3">
    <source>
        <dbReference type="Proteomes" id="UP000689967"/>
    </source>
</evidence>
<protein>
    <recommendedName>
        <fullName evidence="4">Flagellar FliJ protein</fullName>
    </recommendedName>
</protein>
<evidence type="ECO:0000256" key="1">
    <source>
        <dbReference type="SAM" id="MobiDB-lite"/>
    </source>
</evidence>
<feature type="compositionally biased region" description="Low complexity" evidence="1">
    <location>
        <begin position="28"/>
        <end position="42"/>
    </location>
</feature>